<dbReference type="Pfam" id="PF01699">
    <property type="entry name" value="Na_Ca_ex"/>
    <property type="match status" value="2"/>
</dbReference>
<feature type="transmembrane region" description="Helical" evidence="5">
    <location>
        <begin position="260"/>
        <end position="278"/>
    </location>
</feature>
<dbReference type="GO" id="GO:0016020">
    <property type="term" value="C:membrane"/>
    <property type="evidence" value="ECO:0007669"/>
    <property type="project" value="UniProtKB-SubCell"/>
</dbReference>
<organism evidence="7 8">
    <name type="scientific">Metallosphaera tengchongensis</name>
    <dbReference type="NCBI Taxonomy" id="1532350"/>
    <lineage>
        <taxon>Archaea</taxon>
        <taxon>Thermoproteota</taxon>
        <taxon>Thermoprotei</taxon>
        <taxon>Sulfolobales</taxon>
        <taxon>Sulfolobaceae</taxon>
        <taxon>Metallosphaera</taxon>
    </lineage>
</organism>
<dbReference type="Proteomes" id="UP000509301">
    <property type="component" value="Chromosome"/>
</dbReference>
<feature type="transmembrane region" description="Helical" evidence="5">
    <location>
        <begin position="157"/>
        <end position="176"/>
    </location>
</feature>
<keyword evidence="4 5" id="KW-0472">Membrane</keyword>
<evidence type="ECO:0000313" key="8">
    <source>
        <dbReference type="Proteomes" id="UP000509301"/>
    </source>
</evidence>
<dbReference type="GO" id="GO:0055085">
    <property type="term" value="P:transmembrane transport"/>
    <property type="evidence" value="ECO:0007669"/>
    <property type="project" value="InterPro"/>
</dbReference>
<feature type="domain" description="Sodium/calcium exchanger membrane region" evidence="6">
    <location>
        <begin position="136"/>
        <end position="270"/>
    </location>
</feature>
<dbReference type="InterPro" id="IPR044880">
    <property type="entry name" value="NCX_ion-bd_dom_sf"/>
</dbReference>
<dbReference type="AlphaFoldDB" id="A0A6N0NXV9"/>
<evidence type="ECO:0000259" key="6">
    <source>
        <dbReference type="Pfam" id="PF01699"/>
    </source>
</evidence>
<comment type="subcellular location">
    <subcellularLocation>
        <location evidence="1">Membrane</location>
        <topology evidence="1">Multi-pass membrane protein</topology>
    </subcellularLocation>
</comment>
<dbReference type="OrthoDB" id="34554at2157"/>
<protein>
    <submittedName>
        <fullName evidence="7">Sodium:calcium antiporter</fullName>
    </submittedName>
</protein>
<gene>
    <name evidence="7" type="ORF">GWK48_06665</name>
</gene>
<dbReference type="InterPro" id="IPR004837">
    <property type="entry name" value="NaCa_Exmemb"/>
</dbReference>
<proteinExistence type="predicted"/>
<evidence type="ECO:0000256" key="4">
    <source>
        <dbReference type="ARBA" id="ARBA00023136"/>
    </source>
</evidence>
<reference evidence="7 8" key="1">
    <citation type="submission" date="2020-02" db="EMBL/GenBank/DDBJ databases">
        <title>Comparative genome analysis reveals the metabolism and evolution of the thermophilic archaeal genus Metallosphaera.</title>
        <authorList>
            <person name="Jiang C."/>
        </authorList>
    </citation>
    <scope>NUCLEOTIDE SEQUENCE [LARGE SCALE GENOMIC DNA]</scope>
    <source>
        <strain evidence="7 8">Ric-A</strain>
    </source>
</reference>
<dbReference type="EMBL" id="CP049074">
    <property type="protein sequence ID" value="QKR01045.1"/>
    <property type="molecule type" value="Genomic_DNA"/>
</dbReference>
<feature type="transmembrane region" description="Helical" evidence="5">
    <location>
        <begin position="12"/>
        <end position="31"/>
    </location>
</feature>
<feature type="transmembrane region" description="Helical" evidence="5">
    <location>
        <begin position="43"/>
        <end position="70"/>
    </location>
</feature>
<evidence type="ECO:0000313" key="7">
    <source>
        <dbReference type="EMBL" id="QKR01045.1"/>
    </source>
</evidence>
<keyword evidence="3 5" id="KW-1133">Transmembrane helix</keyword>
<sequence length="279" mass="31238">MFALGVELMYRGVKIGSPYFIALISILPELILTIESSMRSNYYVALSTVLGSVVSLYVIGISFFGIVHFLRWKSHFKVGKQREFPFIVVTSLLLGLLPLFGRLDFLWGIIFLILFLFYSAIKMTSTKINARAIPSLLAGGLIIWFSSGWLLQDIFSISSAFHIPPYYVAVFIVPIMSNIQEISTAFRSKKENVMREFLLGVINENVMASTLLLAIIGFASGINGVELNYLNPMIEISFLVGTLAYVLVKNGEIRLSDSLIMILGLLLFISQFYGKFIIL</sequence>
<name>A0A6N0NXV9_9CREN</name>
<keyword evidence="2 5" id="KW-0812">Transmembrane</keyword>
<feature type="transmembrane region" description="Helical" evidence="5">
    <location>
        <begin position="82"/>
        <end position="99"/>
    </location>
</feature>
<feature type="transmembrane region" description="Helical" evidence="5">
    <location>
        <begin position="197"/>
        <end position="223"/>
    </location>
</feature>
<evidence type="ECO:0000256" key="5">
    <source>
        <dbReference type="SAM" id="Phobius"/>
    </source>
</evidence>
<feature type="transmembrane region" description="Helical" evidence="5">
    <location>
        <begin position="133"/>
        <end position="151"/>
    </location>
</feature>
<dbReference type="Gene3D" id="1.20.1420.30">
    <property type="entry name" value="NCX, central ion-binding region"/>
    <property type="match status" value="1"/>
</dbReference>
<accession>A0A6N0NXV9</accession>
<dbReference type="KEGG" id="mten:GWK48_06665"/>
<feature type="transmembrane region" description="Helical" evidence="5">
    <location>
        <begin position="105"/>
        <end position="121"/>
    </location>
</feature>
<evidence type="ECO:0000256" key="2">
    <source>
        <dbReference type="ARBA" id="ARBA00022692"/>
    </source>
</evidence>
<evidence type="ECO:0000256" key="3">
    <source>
        <dbReference type="ARBA" id="ARBA00022989"/>
    </source>
</evidence>
<feature type="transmembrane region" description="Helical" evidence="5">
    <location>
        <begin position="229"/>
        <end position="248"/>
    </location>
</feature>
<keyword evidence="8" id="KW-1185">Reference proteome</keyword>
<feature type="domain" description="Sodium/calcium exchanger membrane region" evidence="6">
    <location>
        <begin position="20"/>
        <end position="122"/>
    </location>
</feature>
<evidence type="ECO:0000256" key="1">
    <source>
        <dbReference type="ARBA" id="ARBA00004141"/>
    </source>
</evidence>